<feature type="transmembrane region" description="Helical" evidence="1">
    <location>
        <begin position="204"/>
        <end position="228"/>
    </location>
</feature>
<accession>A0A518KDX4</accession>
<gene>
    <name evidence="3" type="ORF">Spa11_42180</name>
</gene>
<dbReference type="EMBL" id="CP036349">
    <property type="protein sequence ID" value="QDV75994.1"/>
    <property type="molecule type" value="Genomic_DNA"/>
</dbReference>
<feature type="transmembrane region" description="Helical" evidence="1">
    <location>
        <begin position="12"/>
        <end position="41"/>
    </location>
</feature>
<evidence type="ECO:0000313" key="3">
    <source>
        <dbReference type="EMBL" id="QDV75994.1"/>
    </source>
</evidence>
<proteinExistence type="predicted"/>
<evidence type="ECO:0000256" key="1">
    <source>
        <dbReference type="SAM" id="Phobius"/>
    </source>
</evidence>
<keyword evidence="1" id="KW-0472">Membrane</keyword>
<reference evidence="3 4" key="1">
    <citation type="submission" date="2019-02" db="EMBL/GenBank/DDBJ databases">
        <title>Deep-cultivation of Planctomycetes and their phenomic and genomic characterization uncovers novel biology.</title>
        <authorList>
            <person name="Wiegand S."/>
            <person name="Jogler M."/>
            <person name="Boedeker C."/>
            <person name="Pinto D."/>
            <person name="Vollmers J."/>
            <person name="Rivas-Marin E."/>
            <person name="Kohn T."/>
            <person name="Peeters S.H."/>
            <person name="Heuer A."/>
            <person name="Rast P."/>
            <person name="Oberbeckmann S."/>
            <person name="Bunk B."/>
            <person name="Jeske O."/>
            <person name="Meyerdierks A."/>
            <person name="Storesund J.E."/>
            <person name="Kallscheuer N."/>
            <person name="Luecker S."/>
            <person name="Lage O.M."/>
            <person name="Pohl T."/>
            <person name="Merkel B.J."/>
            <person name="Hornburger P."/>
            <person name="Mueller R.-W."/>
            <person name="Bruemmer F."/>
            <person name="Labrenz M."/>
            <person name="Spormann A.M."/>
            <person name="Op den Camp H."/>
            <person name="Overmann J."/>
            <person name="Amann R."/>
            <person name="Jetten M.S.M."/>
            <person name="Mascher T."/>
            <person name="Medema M.H."/>
            <person name="Devos D.P."/>
            <person name="Kaster A.-K."/>
            <person name="Ovreas L."/>
            <person name="Rohde M."/>
            <person name="Galperin M.Y."/>
            <person name="Jogler C."/>
        </authorList>
    </citation>
    <scope>NUCLEOTIDE SEQUENCE [LARGE SCALE GENOMIC DNA]</scope>
    <source>
        <strain evidence="3 4">Spa11</strain>
    </source>
</reference>
<sequence length="590" mass="65036">MSKKTNKLNPAVGLGCATLFALPFAGVGVFMAWSLASILWLSWSAASWVEVPATITSVELQRTGDKKNSLRVVADYRYEYAGQAYESDRVGLSTMADNFGSYHRRLHDRLHAAWKAEKTVDCFVDPNDPTQALLDRRLRPVVVVYHVPFVLAFGGVGFGIIAAALYGMRKARRDDVISADSPDKPWLLRDEWREGVQREGNKEFYGVAFFAVLWNSIALPFAAIFLMSDDKKPWWLYLIVAIFPAVGVGFIGWLVKHWLRRRKYGASTLRLATMPGVVGGKLAGVILAPEAVRAADAVRVSLTCTRVVRRGKNSTTEVLWQDERDIAKFLDAGEPGSFGVPITFTIPSHAQPTDDDKRVAWTLKAMAELPGIDYAASFEVPVFRTEDSQENIDVELTALSEYESDKPLEALLAAEGILVEPQAALGSIRYFAPAGRHLGMAIPLTIMTLIVGGASLGLLWNSVWLIGGASLLVTLVMIAATLHTWLAESELIVADDHWTTRQAWRGLAGSPRTFETQYVRAIELRTTSTSQSGNNVQRYQDVVARLLGEPKPVKLLGSLRSAAAARKLVLDLRQRAGLNDLQELAADDRR</sequence>
<dbReference type="Proteomes" id="UP000316426">
    <property type="component" value="Chromosome"/>
</dbReference>
<feature type="transmembrane region" description="Helical" evidence="1">
    <location>
        <begin position="438"/>
        <end position="458"/>
    </location>
</feature>
<name>A0A518KDX4_9BACT</name>
<evidence type="ECO:0000313" key="4">
    <source>
        <dbReference type="Proteomes" id="UP000316426"/>
    </source>
</evidence>
<feature type="transmembrane region" description="Helical" evidence="1">
    <location>
        <begin position="143"/>
        <end position="166"/>
    </location>
</feature>
<keyword evidence="4" id="KW-1185">Reference proteome</keyword>
<organism evidence="3 4">
    <name type="scientific">Botrimarina mediterranea</name>
    <dbReference type="NCBI Taxonomy" id="2528022"/>
    <lineage>
        <taxon>Bacteria</taxon>
        <taxon>Pseudomonadati</taxon>
        <taxon>Planctomycetota</taxon>
        <taxon>Planctomycetia</taxon>
        <taxon>Pirellulales</taxon>
        <taxon>Lacipirellulaceae</taxon>
        <taxon>Botrimarina</taxon>
    </lineage>
</organism>
<dbReference type="Pfam" id="PF12158">
    <property type="entry name" value="DUF3592"/>
    <property type="match status" value="1"/>
</dbReference>
<dbReference type="AlphaFoldDB" id="A0A518KDX4"/>
<dbReference type="KEGG" id="bmei:Spa11_42180"/>
<feature type="transmembrane region" description="Helical" evidence="1">
    <location>
        <begin position="234"/>
        <end position="255"/>
    </location>
</feature>
<keyword evidence="1" id="KW-1133">Transmembrane helix</keyword>
<protein>
    <recommendedName>
        <fullName evidence="2">DUF3592 domain-containing protein</fullName>
    </recommendedName>
</protein>
<feature type="domain" description="DUF3592" evidence="2">
    <location>
        <begin position="51"/>
        <end position="137"/>
    </location>
</feature>
<dbReference type="RefSeq" id="WP_145116288.1">
    <property type="nucleotide sequence ID" value="NZ_CP036349.1"/>
</dbReference>
<evidence type="ECO:0000259" key="2">
    <source>
        <dbReference type="Pfam" id="PF12158"/>
    </source>
</evidence>
<feature type="transmembrane region" description="Helical" evidence="1">
    <location>
        <begin position="464"/>
        <end position="486"/>
    </location>
</feature>
<dbReference type="InterPro" id="IPR021994">
    <property type="entry name" value="DUF3592"/>
</dbReference>
<keyword evidence="1" id="KW-0812">Transmembrane</keyword>